<evidence type="ECO:0000256" key="12">
    <source>
        <dbReference type="ARBA" id="ARBA00023012"/>
    </source>
</evidence>
<keyword evidence="11 14" id="KW-1133">Transmembrane helix</keyword>
<dbReference type="PANTHER" id="PTHR45528">
    <property type="entry name" value="SENSOR HISTIDINE KINASE CPXA"/>
    <property type="match status" value="1"/>
</dbReference>
<keyword evidence="9" id="KW-0418">Kinase</keyword>
<dbReference type="InterPro" id="IPR004358">
    <property type="entry name" value="Sig_transdc_His_kin-like_C"/>
</dbReference>
<dbReference type="SMART" id="SM00388">
    <property type="entry name" value="HisKA"/>
    <property type="match status" value="1"/>
</dbReference>
<keyword evidence="12" id="KW-0902">Two-component regulatory system</keyword>
<feature type="domain" description="HAMP" evidence="16">
    <location>
        <begin position="197"/>
        <end position="252"/>
    </location>
</feature>
<dbReference type="STRING" id="1220589.CD32_09640"/>
<dbReference type="RefSeq" id="WP_036153912.1">
    <property type="nucleotide sequence ID" value="NZ_AVCX01000007.1"/>
</dbReference>
<evidence type="ECO:0000256" key="10">
    <source>
        <dbReference type="ARBA" id="ARBA00022840"/>
    </source>
</evidence>
<dbReference type="FunFam" id="3.30.565.10:FF:000006">
    <property type="entry name" value="Sensor histidine kinase WalK"/>
    <property type="match status" value="1"/>
</dbReference>
<keyword evidence="6" id="KW-0808">Transferase</keyword>
<dbReference type="Pfam" id="PF02518">
    <property type="entry name" value="HATPase_c"/>
    <property type="match status" value="1"/>
</dbReference>
<dbReference type="PROSITE" id="PS50885">
    <property type="entry name" value="HAMP"/>
    <property type="match status" value="1"/>
</dbReference>
<name>A0A0A3IPR2_9BACI</name>
<dbReference type="Gene3D" id="3.30.565.10">
    <property type="entry name" value="Histidine kinase-like ATPase, C-terminal domain"/>
    <property type="match status" value="1"/>
</dbReference>
<evidence type="ECO:0000313" key="18">
    <source>
        <dbReference type="Proteomes" id="UP000030437"/>
    </source>
</evidence>
<accession>A0A0A3IPR2</accession>
<feature type="transmembrane region" description="Helical" evidence="14">
    <location>
        <begin position="172"/>
        <end position="191"/>
    </location>
</feature>
<keyword evidence="10" id="KW-0067">ATP-binding</keyword>
<evidence type="ECO:0000259" key="16">
    <source>
        <dbReference type="PROSITE" id="PS50885"/>
    </source>
</evidence>
<dbReference type="Gene3D" id="1.10.287.130">
    <property type="match status" value="1"/>
</dbReference>
<protein>
    <recommendedName>
        <fullName evidence="3">histidine kinase</fullName>
        <ecNumber evidence="3">2.7.13.3</ecNumber>
    </recommendedName>
</protein>
<dbReference type="Pfam" id="PF00512">
    <property type="entry name" value="HisKA"/>
    <property type="match status" value="1"/>
</dbReference>
<dbReference type="SUPFAM" id="SSF47384">
    <property type="entry name" value="Homodimeric domain of signal transducing histidine kinase"/>
    <property type="match status" value="1"/>
</dbReference>
<dbReference type="CDD" id="cd00075">
    <property type="entry name" value="HATPase"/>
    <property type="match status" value="1"/>
</dbReference>
<proteinExistence type="predicted"/>
<keyword evidence="8" id="KW-0547">Nucleotide-binding</keyword>
<comment type="caution">
    <text evidence="17">The sequence shown here is derived from an EMBL/GenBank/DDBJ whole genome shotgun (WGS) entry which is preliminary data.</text>
</comment>
<evidence type="ECO:0000256" key="2">
    <source>
        <dbReference type="ARBA" id="ARBA00004651"/>
    </source>
</evidence>
<evidence type="ECO:0000256" key="1">
    <source>
        <dbReference type="ARBA" id="ARBA00000085"/>
    </source>
</evidence>
<dbReference type="OrthoDB" id="335833at2"/>
<evidence type="ECO:0000256" key="3">
    <source>
        <dbReference type="ARBA" id="ARBA00012438"/>
    </source>
</evidence>
<keyword evidence="5" id="KW-0597">Phosphoprotein</keyword>
<evidence type="ECO:0000256" key="5">
    <source>
        <dbReference type="ARBA" id="ARBA00022553"/>
    </source>
</evidence>
<evidence type="ECO:0000256" key="11">
    <source>
        <dbReference type="ARBA" id="ARBA00022989"/>
    </source>
</evidence>
<dbReference type="SUPFAM" id="SSF55874">
    <property type="entry name" value="ATPase domain of HSP90 chaperone/DNA topoisomerase II/histidine kinase"/>
    <property type="match status" value="1"/>
</dbReference>
<dbReference type="Proteomes" id="UP000030437">
    <property type="component" value="Unassembled WGS sequence"/>
</dbReference>
<comment type="subcellular location">
    <subcellularLocation>
        <location evidence="2">Cell membrane</location>
        <topology evidence="2">Multi-pass membrane protein</topology>
    </subcellularLocation>
</comment>
<dbReference type="InterPro" id="IPR050398">
    <property type="entry name" value="HssS/ArlS-like"/>
</dbReference>
<dbReference type="CDD" id="cd00082">
    <property type="entry name" value="HisKA"/>
    <property type="match status" value="1"/>
</dbReference>
<comment type="catalytic activity">
    <reaction evidence="1">
        <text>ATP + protein L-histidine = ADP + protein N-phospho-L-histidine.</text>
        <dbReference type="EC" id="2.7.13.3"/>
    </reaction>
</comment>
<organism evidence="17 18">
    <name type="scientific">Lysinibacillus odysseyi 34hs-1 = NBRC 100172</name>
    <dbReference type="NCBI Taxonomy" id="1220589"/>
    <lineage>
        <taxon>Bacteria</taxon>
        <taxon>Bacillati</taxon>
        <taxon>Bacillota</taxon>
        <taxon>Bacilli</taxon>
        <taxon>Bacillales</taxon>
        <taxon>Bacillaceae</taxon>
        <taxon>Lysinibacillus</taxon>
    </lineage>
</organism>
<dbReference type="PRINTS" id="PR00344">
    <property type="entry name" value="BCTRLSENSOR"/>
</dbReference>
<evidence type="ECO:0000256" key="13">
    <source>
        <dbReference type="ARBA" id="ARBA00023136"/>
    </source>
</evidence>
<dbReference type="Gene3D" id="6.10.340.10">
    <property type="match status" value="1"/>
</dbReference>
<evidence type="ECO:0000256" key="9">
    <source>
        <dbReference type="ARBA" id="ARBA00022777"/>
    </source>
</evidence>
<dbReference type="InterPro" id="IPR003661">
    <property type="entry name" value="HisK_dim/P_dom"/>
</dbReference>
<dbReference type="AlphaFoldDB" id="A0A0A3IPR2"/>
<dbReference type="EC" id="2.7.13.3" evidence="3"/>
<evidence type="ECO:0000313" key="17">
    <source>
        <dbReference type="EMBL" id="KGR85470.1"/>
    </source>
</evidence>
<dbReference type="GO" id="GO:0000155">
    <property type="term" value="F:phosphorelay sensor kinase activity"/>
    <property type="evidence" value="ECO:0007669"/>
    <property type="project" value="InterPro"/>
</dbReference>
<evidence type="ECO:0000256" key="14">
    <source>
        <dbReference type="SAM" id="Phobius"/>
    </source>
</evidence>
<evidence type="ECO:0000259" key="15">
    <source>
        <dbReference type="PROSITE" id="PS50109"/>
    </source>
</evidence>
<dbReference type="InterPro" id="IPR003660">
    <property type="entry name" value="HAMP_dom"/>
</dbReference>
<keyword evidence="4" id="KW-1003">Cell membrane</keyword>
<dbReference type="GO" id="GO:0005886">
    <property type="term" value="C:plasma membrane"/>
    <property type="evidence" value="ECO:0007669"/>
    <property type="project" value="UniProtKB-SubCell"/>
</dbReference>
<feature type="domain" description="Histidine kinase" evidence="15">
    <location>
        <begin position="267"/>
        <end position="483"/>
    </location>
</feature>
<evidence type="ECO:0000256" key="7">
    <source>
        <dbReference type="ARBA" id="ARBA00022692"/>
    </source>
</evidence>
<keyword evidence="18" id="KW-1185">Reference proteome</keyword>
<dbReference type="eggNOG" id="COG5002">
    <property type="taxonomic scope" value="Bacteria"/>
</dbReference>
<dbReference type="GO" id="GO:0005524">
    <property type="term" value="F:ATP binding"/>
    <property type="evidence" value="ECO:0007669"/>
    <property type="project" value="UniProtKB-KW"/>
</dbReference>
<dbReference type="InterPro" id="IPR036097">
    <property type="entry name" value="HisK_dim/P_sf"/>
</dbReference>
<dbReference type="SMART" id="SM00304">
    <property type="entry name" value="HAMP"/>
    <property type="match status" value="1"/>
</dbReference>
<evidence type="ECO:0000256" key="4">
    <source>
        <dbReference type="ARBA" id="ARBA00022475"/>
    </source>
</evidence>
<keyword evidence="7 14" id="KW-0812">Transmembrane</keyword>
<dbReference type="Pfam" id="PF00672">
    <property type="entry name" value="HAMP"/>
    <property type="match status" value="1"/>
</dbReference>
<gene>
    <name evidence="17" type="ORF">CD32_09640</name>
</gene>
<dbReference type="EMBL" id="JPVP01000054">
    <property type="protein sequence ID" value="KGR85470.1"/>
    <property type="molecule type" value="Genomic_DNA"/>
</dbReference>
<sequence length="483" mass="55151">MTIKNRFLVSYIGGIVIASVSILSILCIVFYVTTGSVPTPKTLYKTFTKQRSLSPEEELAYVELRNIAKQEPDKLLVQDMKGKLQRIEKEALGVVIRHEGEIVYYSEGLVEKSLVVHFPNFDTNNIETKGTIDNAGRLYRYIKFDFYYSDKSKGSILVLKKENSFLEFLTKWGIIIIFIILLASFAAMLFLNRLLHKTIIKPLENLGQTMSEIQEGNLMVETPTIPANTAREVHELTANFESMRTALLVSIQEQRHLEKNRKDLIASISHDLKTPITTIIGYVEGLREGVAETPEKREKYLKTIHSKSLALNSLIEELFLYSKFDAEAVQFHFERIQLAKFLTHIVEEFQLYNREVQWDLNVVEDVYVQVDRMQMNRAITNLIENSIKFKKPNEPLYMSLEVVVTGHQVEIVVKDNGQGISDIQLPYVFDHFYRGEEARTSTTGGSGLGLAIVKQIVEKHNGHVKIQSKLHHGTTVTIILEKA</sequence>
<dbReference type="InterPro" id="IPR005467">
    <property type="entry name" value="His_kinase_dom"/>
</dbReference>
<reference evidence="17 18" key="1">
    <citation type="submission" date="2014-02" db="EMBL/GenBank/DDBJ databases">
        <title>Draft genome sequence of Lysinibacillus odysseyi NBRC 100172.</title>
        <authorList>
            <person name="Zhang F."/>
            <person name="Wang G."/>
            <person name="Zhang L."/>
        </authorList>
    </citation>
    <scope>NUCLEOTIDE SEQUENCE [LARGE SCALE GENOMIC DNA]</scope>
    <source>
        <strain evidence="17 18">NBRC 100172</strain>
    </source>
</reference>
<evidence type="ECO:0000256" key="8">
    <source>
        <dbReference type="ARBA" id="ARBA00022741"/>
    </source>
</evidence>
<dbReference type="FunFam" id="1.10.287.130:FF:000001">
    <property type="entry name" value="Two-component sensor histidine kinase"/>
    <property type="match status" value="1"/>
</dbReference>
<dbReference type="CDD" id="cd06225">
    <property type="entry name" value="HAMP"/>
    <property type="match status" value="1"/>
</dbReference>
<dbReference type="PANTHER" id="PTHR45528:SF1">
    <property type="entry name" value="SENSOR HISTIDINE KINASE CPXA"/>
    <property type="match status" value="1"/>
</dbReference>
<dbReference type="SMART" id="SM00387">
    <property type="entry name" value="HATPase_c"/>
    <property type="match status" value="1"/>
</dbReference>
<dbReference type="InterPro" id="IPR003594">
    <property type="entry name" value="HATPase_dom"/>
</dbReference>
<dbReference type="InterPro" id="IPR036890">
    <property type="entry name" value="HATPase_C_sf"/>
</dbReference>
<dbReference type="PROSITE" id="PS50109">
    <property type="entry name" value="HIS_KIN"/>
    <property type="match status" value="1"/>
</dbReference>
<evidence type="ECO:0000256" key="6">
    <source>
        <dbReference type="ARBA" id="ARBA00022679"/>
    </source>
</evidence>
<keyword evidence="13 14" id="KW-0472">Membrane</keyword>
<feature type="transmembrane region" description="Helical" evidence="14">
    <location>
        <begin position="7"/>
        <end position="32"/>
    </location>
</feature>